<accession>A0A5B7GVG3</accession>
<organism evidence="2 3">
    <name type="scientific">Portunus trituberculatus</name>
    <name type="common">Swimming crab</name>
    <name type="synonym">Neptunus trituberculatus</name>
    <dbReference type="NCBI Taxonomy" id="210409"/>
    <lineage>
        <taxon>Eukaryota</taxon>
        <taxon>Metazoa</taxon>
        <taxon>Ecdysozoa</taxon>
        <taxon>Arthropoda</taxon>
        <taxon>Crustacea</taxon>
        <taxon>Multicrustacea</taxon>
        <taxon>Malacostraca</taxon>
        <taxon>Eumalacostraca</taxon>
        <taxon>Eucarida</taxon>
        <taxon>Decapoda</taxon>
        <taxon>Pleocyemata</taxon>
        <taxon>Brachyura</taxon>
        <taxon>Eubrachyura</taxon>
        <taxon>Portunoidea</taxon>
        <taxon>Portunidae</taxon>
        <taxon>Portuninae</taxon>
        <taxon>Portunus</taxon>
    </lineage>
</organism>
<dbReference type="Proteomes" id="UP000324222">
    <property type="component" value="Unassembled WGS sequence"/>
</dbReference>
<keyword evidence="1" id="KW-0472">Membrane</keyword>
<name>A0A5B7GVG3_PORTR</name>
<evidence type="ECO:0000313" key="3">
    <source>
        <dbReference type="Proteomes" id="UP000324222"/>
    </source>
</evidence>
<dbReference type="AlphaFoldDB" id="A0A5B7GVG3"/>
<keyword evidence="3" id="KW-1185">Reference proteome</keyword>
<sequence>MLVSFNLVSHSPVVSASHPDALFSLFTVACSTVTVSRCQAALRTLVQFPWFQPTCLCREPRLDPQCNAFRDLLFDHPCVFVSRKGESRPILSSYFVSFVTPSLVTVLGYLLHHY</sequence>
<dbReference type="OrthoDB" id="6364659at2759"/>
<dbReference type="EMBL" id="VSRR010018619">
    <property type="protein sequence ID" value="MPC61529.1"/>
    <property type="molecule type" value="Genomic_DNA"/>
</dbReference>
<evidence type="ECO:0000313" key="2">
    <source>
        <dbReference type="EMBL" id="MPC61529.1"/>
    </source>
</evidence>
<keyword evidence="1" id="KW-1133">Transmembrane helix</keyword>
<gene>
    <name evidence="2" type="ORF">E2C01_055602</name>
</gene>
<dbReference type="InterPro" id="IPR037193">
    <property type="entry name" value="GDNF_alpha"/>
</dbReference>
<proteinExistence type="predicted"/>
<feature type="transmembrane region" description="Helical" evidence="1">
    <location>
        <begin position="91"/>
        <end position="111"/>
    </location>
</feature>
<dbReference type="SUPFAM" id="SSF110035">
    <property type="entry name" value="GDNF receptor-like"/>
    <property type="match status" value="1"/>
</dbReference>
<protein>
    <submittedName>
        <fullName evidence="2">Uncharacterized protein</fullName>
    </submittedName>
</protein>
<keyword evidence="1" id="KW-0812">Transmembrane</keyword>
<reference evidence="2 3" key="1">
    <citation type="submission" date="2019-05" db="EMBL/GenBank/DDBJ databases">
        <title>Another draft genome of Portunus trituberculatus and its Hox gene families provides insights of decapod evolution.</title>
        <authorList>
            <person name="Jeong J.-H."/>
            <person name="Song I."/>
            <person name="Kim S."/>
            <person name="Choi T."/>
            <person name="Kim D."/>
            <person name="Ryu S."/>
            <person name="Kim W."/>
        </authorList>
    </citation>
    <scope>NUCLEOTIDE SEQUENCE [LARGE SCALE GENOMIC DNA]</scope>
    <source>
        <tissue evidence="2">Muscle</tissue>
    </source>
</reference>
<comment type="caution">
    <text evidence="2">The sequence shown here is derived from an EMBL/GenBank/DDBJ whole genome shotgun (WGS) entry which is preliminary data.</text>
</comment>
<evidence type="ECO:0000256" key="1">
    <source>
        <dbReference type="SAM" id="Phobius"/>
    </source>
</evidence>